<sequence>MRKPIDLQQVSIAGQEPVVRMATEGGDDHAKQQENNSLRQNAVLPDGTIPLERKILTRPFPGVGASERSRFGRRLYR</sequence>
<proteinExistence type="predicted"/>
<evidence type="ECO:0000313" key="1">
    <source>
        <dbReference type="EMBL" id="MXO02519.1"/>
    </source>
</evidence>
<comment type="caution">
    <text evidence="1">The sequence shown here is derived from an EMBL/GenBank/DDBJ whole genome shotgun (WGS) entry which is preliminary data.</text>
</comment>
<dbReference type="AlphaFoldDB" id="A0A6N8THV4"/>
<dbReference type="OrthoDB" id="8480070at2"/>
<reference evidence="1 2" key="1">
    <citation type="submission" date="2019-12" db="EMBL/GenBank/DDBJ databases">
        <title>Shinella granuli gen. nov., sp. nov., and proposal of the reclassification of Zoogloea ramigera ATCC 19623 as Shinella zoogloeoides sp. nov.</title>
        <authorList>
            <person name="Gao J."/>
        </authorList>
    </citation>
    <scope>NUCLEOTIDE SEQUENCE [LARGE SCALE GENOMIC DNA]</scope>
    <source>
        <strain evidence="1 2">DSM 287</strain>
    </source>
</reference>
<dbReference type="RefSeq" id="WP_137390480.1">
    <property type="nucleotide sequence ID" value="NZ_CP086610.1"/>
</dbReference>
<accession>A0A6N8THV4</accession>
<gene>
    <name evidence="1" type="ORF">GR156_19570</name>
</gene>
<evidence type="ECO:0000313" key="2">
    <source>
        <dbReference type="Proteomes" id="UP000440304"/>
    </source>
</evidence>
<name>A0A6N8THV4_SHIZO</name>
<dbReference type="Proteomes" id="UP000440304">
    <property type="component" value="Unassembled WGS sequence"/>
</dbReference>
<organism evidence="1 2">
    <name type="scientific">Shinella zoogloeoides</name>
    <name type="common">Crabtreella saccharophila</name>
    <dbReference type="NCBI Taxonomy" id="352475"/>
    <lineage>
        <taxon>Bacteria</taxon>
        <taxon>Pseudomonadati</taxon>
        <taxon>Pseudomonadota</taxon>
        <taxon>Alphaproteobacteria</taxon>
        <taxon>Hyphomicrobiales</taxon>
        <taxon>Rhizobiaceae</taxon>
        <taxon>Shinella</taxon>
    </lineage>
</organism>
<dbReference type="EMBL" id="WUML01000024">
    <property type="protein sequence ID" value="MXO02519.1"/>
    <property type="molecule type" value="Genomic_DNA"/>
</dbReference>
<protein>
    <submittedName>
        <fullName evidence="1">Uncharacterized protein</fullName>
    </submittedName>
</protein>